<reference evidence="1 2" key="1">
    <citation type="submission" date="2016-04" db="EMBL/GenBank/DDBJ databases">
        <title>Genome analyses suggest a sexual origin of heterokaryosis in a supposedly ancient asexual fungus.</title>
        <authorList>
            <person name="Ropars J."/>
            <person name="Sedzielewska K."/>
            <person name="Noel J."/>
            <person name="Charron P."/>
            <person name="Farinelli L."/>
            <person name="Marton T."/>
            <person name="Kruger M."/>
            <person name="Pelin A."/>
            <person name="Brachmann A."/>
            <person name="Corradi N."/>
        </authorList>
    </citation>
    <scope>NUCLEOTIDE SEQUENCE [LARGE SCALE GENOMIC DNA]</scope>
    <source>
        <strain evidence="1 2">C2</strain>
    </source>
</reference>
<proteinExistence type="predicted"/>
<evidence type="ECO:0000313" key="1">
    <source>
        <dbReference type="EMBL" id="PKK56610.1"/>
    </source>
</evidence>
<gene>
    <name evidence="1" type="ORF">RhiirC2_799654</name>
</gene>
<comment type="caution">
    <text evidence="1">The sequence shown here is derived from an EMBL/GenBank/DDBJ whole genome shotgun (WGS) entry which is preliminary data.</text>
</comment>
<evidence type="ECO:0000313" key="2">
    <source>
        <dbReference type="Proteomes" id="UP000233469"/>
    </source>
</evidence>
<reference evidence="1 2" key="2">
    <citation type="submission" date="2017-10" db="EMBL/GenBank/DDBJ databases">
        <title>Extensive intraspecific genome diversity in a model arbuscular mycorrhizal fungus.</title>
        <authorList>
            <person name="Chen E.C.H."/>
            <person name="Morin E."/>
            <person name="Baudet D."/>
            <person name="Noel J."/>
            <person name="Ndikumana S."/>
            <person name="Charron P."/>
            <person name="St-Onge C."/>
            <person name="Giorgi J."/>
            <person name="Grigoriev I.V."/>
            <person name="Roux C."/>
            <person name="Martin F.M."/>
            <person name="Corradi N."/>
        </authorList>
    </citation>
    <scope>NUCLEOTIDE SEQUENCE [LARGE SCALE GENOMIC DNA]</scope>
    <source>
        <strain evidence="1 2">C2</strain>
    </source>
</reference>
<sequence>MNMNLIQMECIKVYPIRGYHAEKKLYLHITAPNKDLRFTALDIISRYNSETDQENRIETASDNTGTYYRKVNYFGRIEKPLSSGYFYRDQWVKKTDRNFRKTEGRESINIKFSSNSLSFKSSFLKLSRCVSIDVYASLLQLFSYSEKRLLKFFLEKCGLDGKADMPMSTL</sequence>
<accession>A0A2N1M4V9</accession>
<dbReference type="Proteomes" id="UP000233469">
    <property type="component" value="Unassembled WGS sequence"/>
</dbReference>
<name>A0A2N1M4V9_9GLOM</name>
<organism evidence="1 2">
    <name type="scientific">Rhizophagus irregularis</name>
    <dbReference type="NCBI Taxonomy" id="588596"/>
    <lineage>
        <taxon>Eukaryota</taxon>
        <taxon>Fungi</taxon>
        <taxon>Fungi incertae sedis</taxon>
        <taxon>Mucoromycota</taxon>
        <taxon>Glomeromycotina</taxon>
        <taxon>Glomeromycetes</taxon>
        <taxon>Glomerales</taxon>
        <taxon>Glomeraceae</taxon>
        <taxon>Rhizophagus</taxon>
    </lineage>
</organism>
<dbReference type="EMBL" id="LLXL01005373">
    <property type="protein sequence ID" value="PKK56610.1"/>
    <property type="molecule type" value="Genomic_DNA"/>
</dbReference>
<protein>
    <submittedName>
        <fullName evidence="1">Uncharacterized protein</fullName>
    </submittedName>
</protein>
<dbReference type="AlphaFoldDB" id="A0A2N1M4V9"/>